<dbReference type="GO" id="GO:0048046">
    <property type="term" value="C:apoplast"/>
    <property type="evidence" value="ECO:0007669"/>
    <property type="project" value="UniProtKB-SubCell"/>
</dbReference>
<keyword evidence="3 4" id="KW-0964">Secreted</keyword>
<evidence type="ECO:0000256" key="3">
    <source>
        <dbReference type="ARBA" id="ARBA00022525"/>
    </source>
</evidence>
<dbReference type="AlphaFoldDB" id="A0ABD3BW95"/>
<comment type="similarity">
    <text evidence="1 4">Belongs to the plant dirigent protein family.</text>
</comment>
<evidence type="ECO:0000313" key="6">
    <source>
        <dbReference type="Proteomes" id="UP001632038"/>
    </source>
</evidence>
<keyword evidence="4" id="KW-0732">Signal</keyword>
<organism evidence="5 6">
    <name type="scientific">Castilleja foliolosa</name>
    <dbReference type="NCBI Taxonomy" id="1961234"/>
    <lineage>
        <taxon>Eukaryota</taxon>
        <taxon>Viridiplantae</taxon>
        <taxon>Streptophyta</taxon>
        <taxon>Embryophyta</taxon>
        <taxon>Tracheophyta</taxon>
        <taxon>Spermatophyta</taxon>
        <taxon>Magnoliopsida</taxon>
        <taxon>eudicotyledons</taxon>
        <taxon>Gunneridae</taxon>
        <taxon>Pentapetalae</taxon>
        <taxon>asterids</taxon>
        <taxon>lamiids</taxon>
        <taxon>Lamiales</taxon>
        <taxon>Orobanchaceae</taxon>
        <taxon>Pedicularideae</taxon>
        <taxon>Castillejinae</taxon>
        <taxon>Castilleja</taxon>
    </lineage>
</organism>
<keyword evidence="4" id="KW-0052">Apoplast</keyword>
<dbReference type="Pfam" id="PF03018">
    <property type="entry name" value="Dirigent"/>
    <property type="match status" value="1"/>
</dbReference>
<evidence type="ECO:0000256" key="1">
    <source>
        <dbReference type="ARBA" id="ARBA00010746"/>
    </source>
</evidence>
<protein>
    <recommendedName>
        <fullName evidence="4">Dirigent protein</fullName>
    </recommendedName>
</protein>
<dbReference type="InterPro" id="IPR044859">
    <property type="entry name" value="Allene_oxi_cyc_Dirigent"/>
</dbReference>
<dbReference type="Proteomes" id="UP001632038">
    <property type="component" value="Unassembled WGS sequence"/>
</dbReference>
<dbReference type="PANTHER" id="PTHR21495">
    <property type="entry name" value="NUCLEOPORIN-RELATED"/>
    <property type="match status" value="1"/>
</dbReference>
<gene>
    <name evidence="5" type="ORF">CASFOL_036273</name>
</gene>
<sequence>MAKLFTILVVYYLAQYAIAKPVARVAQEPEAVQEWFNNLPNAKEKLTKIHFYFHDIVSGKNPSAIPIARSNFTPTPPNGFGLLIMMDDALTVGPEPNSKVIGRAQGIYGSASFEDVGLLMTLSYVFTDGEYNGSTLSVLGHNRALHKYREMPIVGGSGVFRLARGVATAQTVWFNVTTGDAVVEYNVFVLHY</sequence>
<comment type="subcellular location">
    <subcellularLocation>
        <location evidence="4">Secreted</location>
        <location evidence="4">Extracellular space</location>
        <location evidence="4">Apoplast</location>
    </subcellularLocation>
</comment>
<reference evidence="6" key="1">
    <citation type="journal article" date="2024" name="IScience">
        <title>Strigolactones Initiate the Formation of Haustorium-like Structures in Castilleja.</title>
        <authorList>
            <person name="Buerger M."/>
            <person name="Peterson D."/>
            <person name="Chory J."/>
        </authorList>
    </citation>
    <scope>NUCLEOTIDE SEQUENCE [LARGE SCALE GENOMIC DNA]</scope>
</reference>
<name>A0ABD3BW95_9LAMI</name>
<evidence type="ECO:0000256" key="2">
    <source>
        <dbReference type="ARBA" id="ARBA00011738"/>
    </source>
</evidence>
<dbReference type="GO" id="GO:0009699">
    <property type="term" value="P:phenylpropanoid biosynthetic process"/>
    <property type="evidence" value="ECO:0007669"/>
    <property type="project" value="UniProtKB-ARBA"/>
</dbReference>
<feature type="signal peptide" evidence="4">
    <location>
        <begin position="1"/>
        <end position="19"/>
    </location>
</feature>
<dbReference type="InterPro" id="IPR004265">
    <property type="entry name" value="Dirigent"/>
</dbReference>
<comment type="function">
    <text evidence="4">Dirigent proteins impart stereoselectivity on the phenoxy radical-coupling reaction, yielding optically active lignans from two molecules of coniferyl alcohol in the biosynthesis of lignans, flavonolignans, and alkaloids and thus plays a central role in plant secondary metabolism.</text>
</comment>
<keyword evidence="6" id="KW-1185">Reference proteome</keyword>
<dbReference type="EMBL" id="JAVIJP010000066">
    <property type="protein sequence ID" value="KAL3621361.1"/>
    <property type="molecule type" value="Genomic_DNA"/>
</dbReference>
<comment type="caution">
    <text evidence="5">The sequence shown here is derived from an EMBL/GenBank/DDBJ whole genome shotgun (WGS) entry which is preliminary data.</text>
</comment>
<proteinExistence type="inferred from homology"/>
<feature type="chain" id="PRO_5044527258" description="Dirigent protein" evidence="4">
    <location>
        <begin position="20"/>
        <end position="192"/>
    </location>
</feature>
<evidence type="ECO:0000313" key="5">
    <source>
        <dbReference type="EMBL" id="KAL3621361.1"/>
    </source>
</evidence>
<dbReference type="Gene3D" id="2.40.480.10">
    <property type="entry name" value="Allene oxide cyclase-like"/>
    <property type="match status" value="1"/>
</dbReference>
<accession>A0ABD3BW95</accession>
<comment type="subunit">
    <text evidence="2 4">Homodimer.</text>
</comment>
<evidence type="ECO:0000256" key="4">
    <source>
        <dbReference type="RuleBase" id="RU363099"/>
    </source>
</evidence>